<proteinExistence type="predicted"/>
<reference evidence="1" key="2">
    <citation type="submission" date="2020-10" db="EMBL/GenBank/DDBJ databases">
        <authorList>
            <consortium name="NCBI Pathogen Detection Project"/>
        </authorList>
    </citation>
    <scope>NUCLEOTIDE SEQUENCE</scope>
    <source>
        <strain evidence="1">Morganella morganii ARLG-3209</strain>
    </source>
</reference>
<organism evidence="1 2">
    <name type="scientific">Morganella morganii</name>
    <name type="common">Proteus morganii</name>
    <dbReference type="NCBI Taxonomy" id="582"/>
    <lineage>
        <taxon>Bacteria</taxon>
        <taxon>Pseudomonadati</taxon>
        <taxon>Pseudomonadota</taxon>
        <taxon>Gammaproteobacteria</taxon>
        <taxon>Enterobacterales</taxon>
        <taxon>Morganellaceae</taxon>
        <taxon>Morganella</taxon>
    </lineage>
</organism>
<accession>A0AAN5MKE0</accession>
<gene>
    <name evidence="1" type="ORF">I8608_003970</name>
</gene>
<comment type="caution">
    <text evidence="1">The sequence shown here is derived from an EMBL/GenBank/DDBJ whole genome shotgun (WGS) entry which is preliminary data.</text>
</comment>
<name>A0AAN5MKE0_MORMO</name>
<protein>
    <submittedName>
        <fullName evidence="1">Uncharacterized protein</fullName>
    </submittedName>
</protein>
<sequence length="118" mass="13711">MGQSGQHLHSLFAGIDEDRQKTFTIEVNARSTIGALEILEKAIDDLRKCHLHFHPEHSEYKNFQSVKATFRYSCDRAEMSSITRDFLTVSSLVSYTDYLKDIQYWCHIAGQLREHSIF</sequence>
<evidence type="ECO:0000313" key="1">
    <source>
        <dbReference type="EMBL" id="HAT3811049.1"/>
    </source>
</evidence>
<evidence type="ECO:0000313" key="2">
    <source>
        <dbReference type="Proteomes" id="UP000865968"/>
    </source>
</evidence>
<dbReference type="Proteomes" id="UP000865968">
    <property type="component" value="Unassembled WGS sequence"/>
</dbReference>
<reference evidence="1" key="1">
    <citation type="journal article" date="2018" name="Genome Biol.">
        <title>SKESA: strategic k-mer extension for scrupulous assemblies.</title>
        <authorList>
            <person name="Souvorov A."/>
            <person name="Agarwala R."/>
            <person name="Lipman D.J."/>
        </authorList>
    </citation>
    <scope>NUCLEOTIDE SEQUENCE</scope>
    <source>
        <strain evidence="1">Morganella morganii ARLG-3209</strain>
    </source>
</reference>
<dbReference type="AlphaFoldDB" id="A0AAN5MKE0"/>
<dbReference type="EMBL" id="DACSWI010000021">
    <property type="protein sequence ID" value="HAT3811049.1"/>
    <property type="molecule type" value="Genomic_DNA"/>
</dbReference>